<reference evidence="3" key="1">
    <citation type="journal article" date="2006" name="PLoS Biol.">
        <title>Macronuclear genome sequence of the ciliate Tetrahymena thermophila, a model eukaryote.</title>
        <authorList>
            <person name="Eisen J.A."/>
            <person name="Coyne R.S."/>
            <person name="Wu M."/>
            <person name="Wu D."/>
            <person name="Thiagarajan M."/>
            <person name="Wortman J.R."/>
            <person name="Badger J.H."/>
            <person name="Ren Q."/>
            <person name="Amedeo P."/>
            <person name="Jones K.M."/>
            <person name="Tallon L.J."/>
            <person name="Delcher A.L."/>
            <person name="Salzberg S.L."/>
            <person name="Silva J.C."/>
            <person name="Haas B.J."/>
            <person name="Majoros W.H."/>
            <person name="Farzad M."/>
            <person name="Carlton J.M."/>
            <person name="Smith R.K. Jr."/>
            <person name="Garg J."/>
            <person name="Pearlman R.E."/>
            <person name="Karrer K.M."/>
            <person name="Sun L."/>
            <person name="Manning G."/>
            <person name="Elde N.C."/>
            <person name="Turkewitz A.P."/>
            <person name="Asai D.J."/>
            <person name="Wilkes D.E."/>
            <person name="Wang Y."/>
            <person name="Cai H."/>
            <person name="Collins K."/>
            <person name="Stewart B.A."/>
            <person name="Lee S.R."/>
            <person name="Wilamowska K."/>
            <person name="Weinberg Z."/>
            <person name="Ruzzo W.L."/>
            <person name="Wloga D."/>
            <person name="Gaertig J."/>
            <person name="Frankel J."/>
            <person name="Tsao C.-C."/>
            <person name="Gorovsky M.A."/>
            <person name="Keeling P.J."/>
            <person name="Waller R.F."/>
            <person name="Patron N.J."/>
            <person name="Cherry J.M."/>
            <person name="Stover N.A."/>
            <person name="Krieger C.J."/>
            <person name="del Toro C."/>
            <person name="Ryder H.F."/>
            <person name="Williamson S.C."/>
            <person name="Barbeau R.A."/>
            <person name="Hamilton E.P."/>
            <person name="Orias E."/>
        </authorList>
    </citation>
    <scope>NUCLEOTIDE SEQUENCE [LARGE SCALE GENOMIC DNA]</scope>
    <source>
        <strain evidence="3">SB210</strain>
    </source>
</reference>
<keyword evidence="1" id="KW-0472">Membrane</keyword>
<accession>Q22BL7</accession>
<organism evidence="2 3">
    <name type="scientific">Tetrahymena thermophila (strain SB210)</name>
    <dbReference type="NCBI Taxonomy" id="312017"/>
    <lineage>
        <taxon>Eukaryota</taxon>
        <taxon>Sar</taxon>
        <taxon>Alveolata</taxon>
        <taxon>Ciliophora</taxon>
        <taxon>Intramacronucleata</taxon>
        <taxon>Oligohymenophorea</taxon>
        <taxon>Hymenostomatida</taxon>
        <taxon>Tetrahymenina</taxon>
        <taxon>Tetrahymenidae</taxon>
        <taxon>Tetrahymena</taxon>
    </lineage>
</organism>
<dbReference type="eggNOG" id="ENOG502SY29">
    <property type="taxonomic scope" value="Eukaryota"/>
</dbReference>
<dbReference type="OrthoDB" id="10567378at2759"/>
<evidence type="ECO:0000313" key="2">
    <source>
        <dbReference type="EMBL" id="EAR82712.2"/>
    </source>
</evidence>
<gene>
    <name evidence="2" type="ORF">TTHERM_01093780</name>
</gene>
<dbReference type="Proteomes" id="UP000009168">
    <property type="component" value="Unassembled WGS sequence"/>
</dbReference>
<evidence type="ECO:0000256" key="1">
    <source>
        <dbReference type="SAM" id="Phobius"/>
    </source>
</evidence>
<dbReference type="GeneID" id="7835066"/>
<dbReference type="KEGG" id="tet:TTHERM_01093780"/>
<feature type="transmembrane region" description="Helical" evidence="1">
    <location>
        <begin position="137"/>
        <end position="154"/>
    </location>
</feature>
<feature type="non-terminal residue" evidence="2">
    <location>
        <position position="1"/>
    </location>
</feature>
<dbReference type="RefSeq" id="XP_001030375.2">
    <property type="nucleotide sequence ID" value="XM_001030375.2"/>
</dbReference>
<name>Q22BL7_TETTS</name>
<protein>
    <submittedName>
        <fullName evidence="2">Transmembrane protein, putative</fullName>
    </submittedName>
</protein>
<dbReference type="AlphaFoldDB" id="Q22BL7"/>
<keyword evidence="3" id="KW-1185">Reference proteome</keyword>
<feature type="transmembrane region" description="Helical" evidence="1">
    <location>
        <begin position="107"/>
        <end position="125"/>
    </location>
</feature>
<proteinExistence type="predicted"/>
<evidence type="ECO:0000313" key="3">
    <source>
        <dbReference type="Proteomes" id="UP000009168"/>
    </source>
</evidence>
<keyword evidence="1" id="KW-1133">Transmembrane helix</keyword>
<dbReference type="HOGENOM" id="CLU_1630376_0_0_1"/>
<dbReference type="EMBL" id="GG662340">
    <property type="protein sequence ID" value="EAR82712.2"/>
    <property type="molecule type" value="Genomic_DNA"/>
</dbReference>
<sequence length="184" mass="21965">FQLFQIQLLQFQFINNNSLGEMDPSFVEFQPVERKRRNLEDFSDEQKYYLDILSKFSQRQQYSKSVRAEDKPTHKEIMVKEYFNYLNVNEQVQWNDLQQQYKKHQNASLYLTGGAFSAGCVYYLMVTPNTKSMGLQAVKSGVASILIGFSYFKYQQALYFRDLHKFYILTLDRVKNRRRVILNE</sequence>
<dbReference type="InParanoid" id="Q22BL7"/>
<keyword evidence="1 2" id="KW-0812">Transmembrane</keyword>